<feature type="region of interest" description="Disordered" evidence="1">
    <location>
        <begin position="1"/>
        <end position="38"/>
    </location>
</feature>
<accession>A0A6I3KHB6</accession>
<dbReference type="EMBL" id="WMBQ01000001">
    <property type="protein sequence ID" value="MTD93390.1"/>
    <property type="molecule type" value="Genomic_DNA"/>
</dbReference>
<keyword evidence="3" id="KW-1185">Reference proteome</keyword>
<evidence type="ECO:0000313" key="3">
    <source>
        <dbReference type="Proteomes" id="UP000440694"/>
    </source>
</evidence>
<protein>
    <submittedName>
        <fullName evidence="2">Uncharacterized protein</fullName>
    </submittedName>
</protein>
<dbReference type="AlphaFoldDB" id="A0A6I3KHB6"/>
<comment type="caution">
    <text evidence="2">The sequence shown here is derived from an EMBL/GenBank/DDBJ whole genome shotgun (WGS) entry which is preliminary data.</text>
</comment>
<dbReference type="Proteomes" id="UP000440694">
    <property type="component" value="Unassembled WGS sequence"/>
</dbReference>
<reference evidence="2 3" key="1">
    <citation type="submission" date="2019-11" db="EMBL/GenBank/DDBJ databases">
        <title>Identification of a novel strain.</title>
        <authorList>
            <person name="Xu Q."/>
            <person name="Wang G."/>
        </authorList>
    </citation>
    <scope>NUCLEOTIDE SEQUENCE [LARGE SCALE GENOMIC DNA]</scope>
    <source>
        <strain evidence="3">xq</strain>
    </source>
</reference>
<sequence length="93" mass="10350">MAPDELEDDASDEVPAVQPRTSPSHSAPPKKEREKMEGERTLLKGILSSEADFEVIVTGPVGVKEIERLVRKLEFDKEILAEKSTKPGEYDDI</sequence>
<dbReference type="RefSeq" id="WP_154737934.1">
    <property type="nucleotide sequence ID" value="NZ_WMBQ01000001.1"/>
</dbReference>
<evidence type="ECO:0000256" key="1">
    <source>
        <dbReference type="SAM" id="MobiDB-lite"/>
    </source>
</evidence>
<feature type="compositionally biased region" description="Acidic residues" evidence="1">
    <location>
        <begin position="1"/>
        <end position="12"/>
    </location>
</feature>
<proteinExistence type="predicted"/>
<name>A0A6I3KHB6_9HYPH</name>
<evidence type="ECO:0000313" key="2">
    <source>
        <dbReference type="EMBL" id="MTD93390.1"/>
    </source>
</evidence>
<organism evidence="2 3">
    <name type="scientific">Hyphomicrobium album</name>
    <dbReference type="NCBI Taxonomy" id="2665159"/>
    <lineage>
        <taxon>Bacteria</taxon>
        <taxon>Pseudomonadati</taxon>
        <taxon>Pseudomonadota</taxon>
        <taxon>Alphaproteobacteria</taxon>
        <taxon>Hyphomicrobiales</taxon>
        <taxon>Hyphomicrobiaceae</taxon>
        <taxon>Hyphomicrobium</taxon>
    </lineage>
</organism>
<feature type="compositionally biased region" description="Basic and acidic residues" evidence="1">
    <location>
        <begin position="29"/>
        <end position="38"/>
    </location>
</feature>
<gene>
    <name evidence="2" type="ORF">GIW81_03450</name>
</gene>